<gene>
    <name evidence="4" type="ORF">SAMN05216207_100148</name>
</gene>
<reference evidence="4 5" key="1">
    <citation type="submission" date="2016-10" db="EMBL/GenBank/DDBJ databases">
        <authorList>
            <person name="de Groot N.N."/>
        </authorList>
    </citation>
    <scope>NUCLEOTIDE SEQUENCE [LARGE SCALE GENOMIC DNA]</scope>
    <source>
        <strain evidence="4 5">CGMCC 4.1877</strain>
    </source>
</reference>
<dbReference type="EMBL" id="FOUY01000001">
    <property type="protein sequence ID" value="SFM55562.1"/>
    <property type="molecule type" value="Genomic_DNA"/>
</dbReference>
<keyword evidence="5" id="KW-1185">Reference proteome</keyword>
<evidence type="ECO:0000256" key="1">
    <source>
        <dbReference type="ARBA" id="ARBA00023125"/>
    </source>
</evidence>
<organism evidence="4 5">
    <name type="scientific">Pseudonocardia ammonioxydans</name>
    <dbReference type="NCBI Taxonomy" id="260086"/>
    <lineage>
        <taxon>Bacteria</taxon>
        <taxon>Bacillati</taxon>
        <taxon>Actinomycetota</taxon>
        <taxon>Actinomycetes</taxon>
        <taxon>Pseudonocardiales</taxon>
        <taxon>Pseudonocardiaceae</taxon>
        <taxon>Pseudonocardia</taxon>
    </lineage>
</organism>
<dbReference type="SUPFAM" id="SSF46689">
    <property type="entry name" value="Homeodomain-like"/>
    <property type="match status" value="1"/>
</dbReference>
<evidence type="ECO:0000313" key="4">
    <source>
        <dbReference type="EMBL" id="SFM55562.1"/>
    </source>
</evidence>
<proteinExistence type="predicted"/>
<dbReference type="Pfam" id="PF00440">
    <property type="entry name" value="TetR_N"/>
    <property type="match status" value="1"/>
</dbReference>
<dbReference type="AlphaFoldDB" id="A0A1I4RTC8"/>
<feature type="DNA-binding region" description="H-T-H motif" evidence="2">
    <location>
        <begin position="40"/>
        <end position="59"/>
    </location>
</feature>
<evidence type="ECO:0000313" key="5">
    <source>
        <dbReference type="Proteomes" id="UP000199614"/>
    </source>
</evidence>
<feature type="domain" description="HTH tetR-type" evidence="3">
    <location>
        <begin position="17"/>
        <end position="77"/>
    </location>
</feature>
<dbReference type="Proteomes" id="UP000199614">
    <property type="component" value="Unassembled WGS sequence"/>
</dbReference>
<sequence>MDEERGRREVARRAGRQVAAEQYFDSAMAILGRDGAAGLKIGPLCRSLGVTSGSFYHHFGSWAGFVRGLLHYWESQQTDRVVELARATADSVERMLVVKRLTVELRHEAEAAIRAWAQIDPEVGRAQARVDAQRRVALEQVVHDVVGDPEVARRLAIFGYSLFVGFQQTCDPRDRELLRRLFDDYQDLIMAHATPDLRSVTRPTG</sequence>
<dbReference type="Gene3D" id="1.10.357.10">
    <property type="entry name" value="Tetracycline Repressor, domain 2"/>
    <property type="match status" value="1"/>
</dbReference>
<dbReference type="PROSITE" id="PS50977">
    <property type="entry name" value="HTH_TETR_2"/>
    <property type="match status" value="1"/>
</dbReference>
<dbReference type="InterPro" id="IPR001647">
    <property type="entry name" value="HTH_TetR"/>
</dbReference>
<protein>
    <submittedName>
        <fullName evidence="4">Transcriptional regulator, TetR family</fullName>
    </submittedName>
</protein>
<dbReference type="InterPro" id="IPR009057">
    <property type="entry name" value="Homeodomain-like_sf"/>
</dbReference>
<dbReference type="STRING" id="260086.SAMN05216207_100148"/>
<evidence type="ECO:0000259" key="3">
    <source>
        <dbReference type="PROSITE" id="PS50977"/>
    </source>
</evidence>
<accession>A0A1I4RTC8</accession>
<evidence type="ECO:0000256" key="2">
    <source>
        <dbReference type="PROSITE-ProRule" id="PRU00335"/>
    </source>
</evidence>
<dbReference type="RefSeq" id="WP_093335403.1">
    <property type="nucleotide sequence ID" value="NZ_FOUY01000001.1"/>
</dbReference>
<keyword evidence="1 2" id="KW-0238">DNA-binding</keyword>
<name>A0A1I4RTC8_PSUAM</name>
<dbReference type="OrthoDB" id="3218408at2"/>
<dbReference type="GO" id="GO:0003677">
    <property type="term" value="F:DNA binding"/>
    <property type="evidence" value="ECO:0007669"/>
    <property type="project" value="UniProtKB-UniRule"/>
</dbReference>